<keyword evidence="5" id="KW-1133">Transmembrane helix</keyword>
<feature type="compositionally biased region" description="Basic and acidic residues" evidence="7">
    <location>
        <begin position="200"/>
        <end position="214"/>
    </location>
</feature>
<dbReference type="Gene3D" id="2.60.40.2880">
    <property type="entry name" value="MmpS1-5, C-terminal soluble domain"/>
    <property type="match status" value="1"/>
</dbReference>
<feature type="region of interest" description="Disordered" evidence="7">
    <location>
        <begin position="1"/>
        <end position="298"/>
    </location>
</feature>
<feature type="compositionally biased region" description="Low complexity" evidence="7">
    <location>
        <begin position="97"/>
        <end position="106"/>
    </location>
</feature>
<dbReference type="InterPro" id="IPR038468">
    <property type="entry name" value="MmpS_C"/>
</dbReference>
<sequence>MPGPSWDPDEGRWVLDDGPSPPRRRRRRSVEVIDRPDDDAGSPARSLSPEDLAAGILFPPDRVRPSRWPGAGGRRRSHADDAGPSSDAVTGRHGVDRPGANRAGPGARRGRRRAPERPRPDVDLSDPFPGERRATDTDTDTDTDADTAPLRATRRGGRRRAGGGAPSRGHLRDRNDIGDRRPPRDVDDPPTRRVRPAGAEFDRRGAPARPEDRPGTAVPGLDRWCPDQDFSGAAHATHGPEEKLDEFPYGSDEAPTRVLVDDDVPVHAPATGSDLPDGDGDGEDEDGEGRDVDEPSPVRQRWPWAVGAAAAVAAAVPIAFVVLDGAGAGTGVPEGTVAFAPSNGGGQPGSEPTGGEPTDGDGGGAAPPADPAAPPPATEVTYELTGSGTAGTITFGGGTSVAQVTDAELPWQRTAEAASGPTEYSLTAAGGTGEITCRILVDGAVVSEESAEGDFSAVACGS</sequence>
<dbReference type="Pfam" id="PF05423">
    <property type="entry name" value="Mycobact_memb"/>
    <property type="match status" value="1"/>
</dbReference>
<feature type="compositionally biased region" description="Basic and acidic residues" evidence="7">
    <location>
        <begin position="170"/>
        <end position="191"/>
    </location>
</feature>
<dbReference type="Proteomes" id="UP001494902">
    <property type="component" value="Unassembled WGS sequence"/>
</dbReference>
<evidence type="ECO:0000256" key="1">
    <source>
        <dbReference type="ARBA" id="ARBA00004236"/>
    </source>
</evidence>
<comment type="similarity">
    <text evidence="2">Belongs to the MmpS family.</text>
</comment>
<feature type="compositionally biased region" description="Acidic residues" evidence="7">
    <location>
        <begin position="276"/>
        <end position="288"/>
    </location>
</feature>
<keyword evidence="4" id="KW-0812">Transmembrane</keyword>
<keyword evidence="6" id="KW-0472">Membrane</keyword>
<keyword evidence="9" id="KW-1185">Reference proteome</keyword>
<comment type="caution">
    <text evidence="8">The sequence shown here is derived from an EMBL/GenBank/DDBJ whole genome shotgun (WGS) entry which is preliminary data.</text>
</comment>
<dbReference type="EMBL" id="JBEDNQ010000012">
    <property type="protein sequence ID" value="MEQ3553922.1"/>
    <property type="molecule type" value="Genomic_DNA"/>
</dbReference>
<keyword evidence="3" id="KW-1003">Cell membrane</keyword>
<evidence type="ECO:0000256" key="4">
    <source>
        <dbReference type="ARBA" id="ARBA00022692"/>
    </source>
</evidence>
<organism evidence="8 9">
    <name type="scientific">Pseudonocardia nematodicida</name>
    <dbReference type="NCBI Taxonomy" id="1206997"/>
    <lineage>
        <taxon>Bacteria</taxon>
        <taxon>Bacillati</taxon>
        <taxon>Actinomycetota</taxon>
        <taxon>Actinomycetes</taxon>
        <taxon>Pseudonocardiales</taxon>
        <taxon>Pseudonocardiaceae</taxon>
        <taxon>Pseudonocardia</taxon>
    </lineage>
</organism>
<feature type="compositionally biased region" description="Pro residues" evidence="7">
    <location>
        <begin position="368"/>
        <end position="377"/>
    </location>
</feature>
<feature type="region of interest" description="Disordered" evidence="7">
    <location>
        <begin position="337"/>
        <end position="377"/>
    </location>
</feature>
<evidence type="ECO:0000256" key="5">
    <source>
        <dbReference type="ARBA" id="ARBA00022989"/>
    </source>
</evidence>
<evidence type="ECO:0000313" key="9">
    <source>
        <dbReference type="Proteomes" id="UP001494902"/>
    </source>
</evidence>
<feature type="compositionally biased region" description="Basic residues" evidence="7">
    <location>
        <begin position="152"/>
        <end position="161"/>
    </location>
</feature>
<evidence type="ECO:0000256" key="6">
    <source>
        <dbReference type="ARBA" id="ARBA00023136"/>
    </source>
</evidence>
<evidence type="ECO:0000256" key="7">
    <source>
        <dbReference type="SAM" id="MobiDB-lite"/>
    </source>
</evidence>
<evidence type="ECO:0000256" key="2">
    <source>
        <dbReference type="ARBA" id="ARBA00007531"/>
    </source>
</evidence>
<feature type="compositionally biased region" description="Basic and acidic residues" evidence="7">
    <location>
        <begin position="113"/>
        <end position="122"/>
    </location>
</feature>
<dbReference type="InterPro" id="IPR008693">
    <property type="entry name" value="MmpS"/>
</dbReference>
<proteinExistence type="inferred from homology"/>
<comment type="subcellular location">
    <subcellularLocation>
        <location evidence="1">Cell membrane</location>
    </subcellularLocation>
</comment>
<evidence type="ECO:0000313" key="8">
    <source>
        <dbReference type="EMBL" id="MEQ3553922.1"/>
    </source>
</evidence>
<gene>
    <name evidence="8" type="ORF">WIS52_25900</name>
</gene>
<accession>A0ABV1KHJ1</accession>
<evidence type="ECO:0000256" key="3">
    <source>
        <dbReference type="ARBA" id="ARBA00022475"/>
    </source>
</evidence>
<reference evidence="8 9" key="1">
    <citation type="submission" date="2024-03" db="EMBL/GenBank/DDBJ databases">
        <title>Draft genome sequence of Pseudonocardia nematodicida JCM 31783.</title>
        <authorList>
            <person name="Butdee W."/>
            <person name="Duangmal K."/>
        </authorList>
    </citation>
    <scope>NUCLEOTIDE SEQUENCE [LARGE SCALE GENOMIC DNA]</scope>
    <source>
        <strain evidence="8 9">JCM 31783</strain>
    </source>
</reference>
<protein>
    <submittedName>
        <fullName evidence="8">MmpS family transport accessory protein</fullName>
    </submittedName>
</protein>
<dbReference type="RefSeq" id="WP_349300995.1">
    <property type="nucleotide sequence ID" value="NZ_JBEDNQ010000012.1"/>
</dbReference>
<name>A0ABV1KHJ1_9PSEU</name>